<evidence type="ECO:0000256" key="5">
    <source>
        <dbReference type="ARBA" id="ARBA00022801"/>
    </source>
</evidence>
<comment type="similarity">
    <text evidence="8">Belongs to the RNR ribonuclease family. RNase R subfamily.</text>
</comment>
<keyword evidence="6 8" id="KW-0269">Exonuclease</keyword>
<proteinExistence type="inferred from homology"/>
<dbReference type="SMART" id="SM00357">
    <property type="entry name" value="CSP"/>
    <property type="match status" value="2"/>
</dbReference>
<organism evidence="10 11">
    <name type="scientific">Thermobrachium celere DSM 8682</name>
    <dbReference type="NCBI Taxonomy" id="941824"/>
    <lineage>
        <taxon>Bacteria</taxon>
        <taxon>Bacillati</taxon>
        <taxon>Bacillota</taxon>
        <taxon>Clostridia</taxon>
        <taxon>Eubacteriales</taxon>
        <taxon>Clostridiaceae</taxon>
        <taxon>Thermobrachium</taxon>
    </lineage>
</organism>
<comment type="caution">
    <text evidence="10">The sequence shown here is derived from an EMBL/GenBank/DDBJ whole genome shotgun (WGS) entry which is preliminary data.</text>
</comment>
<dbReference type="EMBL" id="CAVN010000097">
    <property type="protein sequence ID" value="CDF58647.1"/>
    <property type="molecule type" value="Genomic_DNA"/>
</dbReference>
<keyword evidence="11" id="KW-1185">Reference proteome</keyword>
<dbReference type="eggNOG" id="COG0557">
    <property type="taxonomic scope" value="Bacteria"/>
</dbReference>
<dbReference type="Pfam" id="PF00773">
    <property type="entry name" value="RNB"/>
    <property type="match status" value="1"/>
</dbReference>
<evidence type="ECO:0000256" key="1">
    <source>
        <dbReference type="ARBA" id="ARBA00001849"/>
    </source>
</evidence>
<comment type="catalytic activity">
    <reaction evidence="1 8">
        <text>Exonucleolytic cleavage in the 3'- to 5'-direction to yield nucleoside 5'-phosphates.</text>
        <dbReference type="EC" id="3.1.13.1"/>
    </reaction>
</comment>
<evidence type="ECO:0000256" key="8">
    <source>
        <dbReference type="HAMAP-Rule" id="MF_01895"/>
    </source>
</evidence>
<accession>R7RR29</accession>
<dbReference type="GO" id="GO:0005829">
    <property type="term" value="C:cytosol"/>
    <property type="evidence" value="ECO:0007669"/>
    <property type="project" value="TreeGrafter"/>
</dbReference>
<dbReference type="SUPFAM" id="SSF50249">
    <property type="entry name" value="Nucleic acid-binding proteins"/>
    <property type="match status" value="4"/>
</dbReference>
<dbReference type="InterPro" id="IPR011129">
    <property type="entry name" value="CSD"/>
</dbReference>
<dbReference type="GO" id="GO:0008859">
    <property type="term" value="F:exoribonuclease II activity"/>
    <property type="evidence" value="ECO:0007669"/>
    <property type="project" value="UniProtKB-UniRule"/>
</dbReference>
<dbReference type="SMART" id="SM00955">
    <property type="entry name" value="RNB"/>
    <property type="match status" value="1"/>
</dbReference>
<evidence type="ECO:0000313" key="11">
    <source>
        <dbReference type="Proteomes" id="UP000014923"/>
    </source>
</evidence>
<dbReference type="InterPro" id="IPR013223">
    <property type="entry name" value="RNase_B_OB_dom"/>
</dbReference>
<dbReference type="Pfam" id="PF00575">
    <property type="entry name" value="S1"/>
    <property type="match status" value="1"/>
</dbReference>
<dbReference type="Proteomes" id="UP000014923">
    <property type="component" value="Unassembled WGS sequence"/>
</dbReference>
<evidence type="ECO:0000256" key="7">
    <source>
        <dbReference type="ARBA" id="ARBA00022884"/>
    </source>
</evidence>
<evidence type="ECO:0000256" key="2">
    <source>
        <dbReference type="ARBA" id="ARBA00004496"/>
    </source>
</evidence>
<dbReference type="OrthoDB" id="9764149at2"/>
<dbReference type="EC" id="3.1.13.1" evidence="8"/>
<comment type="function">
    <text evidence="8">3'-5' exoribonuclease that releases 5'-nucleoside monophosphates and is involved in maturation of structured RNAs.</text>
</comment>
<dbReference type="InterPro" id="IPR040476">
    <property type="entry name" value="CSD2"/>
</dbReference>
<evidence type="ECO:0000256" key="3">
    <source>
        <dbReference type="ARBA" id="ARBA00022490"/>
    </source>
</evidence>
<evidence type="ECO:0000256" key="6">
    <source>
        <dbReference type="ARBA" id="ARBA00022839"/>
    </source>
</evidence>
<dbReference type="NCBIfam" id="TIGR00358">
    <property type="entry name" value="3_prime_RNase"/>
    <property type="match status" value="1"/>
</dbReference>
<dbReference type="PANTHER" id="PTHR23355:SF9">
    <property type="entry name" value="DIS3-LIKE EXONUCLEASE 2"/>
    <property type="match status" value="1"/>
</dbReference>
<dbReference type="Gene3D" id="2.40.50.140">
    <property type="entry name" value="Nucleic acid-binding proteins"/>
    <property type="match status" value="3"/>
</dbReference>
<evidence type="ECO:0000256" key="4">
    <source>
        <dbReference type="ARBA" id="ARBA00022722"/>
    </source>
</evidence>
<evidence type="ECO:0000259" key="9">
    <source>
        <dbReference type="PROSITE" id="PS50126"/>
    </source>
</evidence>
<comment type="subcellular location">
    <subcellularLocation>
        <location evidence="2 8">Cytoplasm</location>
    </subcellularLocation>
</comment>
<dbReference type="InterPro" id="IPR011805">
    <property type="entry name" value="RNase_R"/>
</dbReference>
<keyword evidence="7 8" id="KW-0694">RNA-binding</keyword>
<gene>
    <name evidence="8" type="primary">rnr</name>
    <name evidence="10" type="ORF">TCEL_00693</name>
</gene>
<dbReference type="PANTHER" id="PTHR23355">
    <property type="entry name" value="RIBONUCLEASE"/>
    <property type="match status" value="1"/>
</dbReference>
<dbReference type="CDD" id="cd04471">
    <property type="entry name" value="S1_RNase_R"/>
    <property type="match status" value="1"/>
</dbReference>
<keyword evidence="3 8" id="KW-0963">Cytoplasm</keyword>
<dbReference type="GO" id="GO:0003723">
    <property type="term" value="F:RNA binding"/>
    <property type="evidence" value="ECO:0007669"/>
    <property type="project" value="UniProtKB-UniRule"/>
</dbReference>
<evidence type="ECO:0000313" key="10">
    <source>
        <dbReference type="EMBL" id="CDF58647.1"/>
    </source>
</evidence>
<dbReference type="GO" id="GO:0006402">
    <property type="term" value="P:mRNA catabolic process"/>
    <property type="evidence" value="ECO:0007669"/>
    <property type="project" value="TreeGrafter"/>
</dbReference>
<dbReference type="InterPro" id="IPR012340">
    <property type="entry name" value="NA-bd_OB-fold"/>
</dbReference>
<dbReference type="AlphaFoldDB" id="R7RR29"/>
<feature type="domain" description="S1 motif" evidence="9">
    <location>
        <begin position="624"/>
        <end position="704"/>
    </location>
</feature>
<keyword evidence="5 8" id="KW-0378">Hydrolase</keyword>
<protein>
    <recommendedName>
        <fullName evidence="8">Ribonuclease R</fullName>
        <shortName evidence="8">RNase R</shortName>
        <ecNumber evidence="8">3.1.13.1</ecNumber>
    </recommendedName>
</protein>
<reference evidence="10" key="1">
    <citation type="submission" date="2013-03" db="EMBL/GenBank/DDBJ databases">
        <title>Draft genome sequence of the hydrogen-ethanol-producing anaerobic alkalithermophilic Caloramator celere.</title>
        <authorList>
            <person name="Ciranna A."/>
            <person name="Larjo A."/>
            <person name="Kivisto A."/>
            <person name="Santala V."/>
            <person name="Roos C."/>
            <person name="Karp M."/>
        </authorList>
    </citation>
    <scope>NUCLEOTIDE SEQUENCE [LARGE SCALE GENOMIC DNA]</scope>
    <source>
        <strain evidence="10">DSM 8682</strain>
    </source>
</reference>
<dbReference type="RefSeq" id="WP_018662945.1">
    <property type="nucleotide sequence ID" value="NZ_HF952018.1"/>
</dbReference>
<dbReference type="HOGENOM" id="CLU_002333_4_1_9"/>
<dbReference type="InterPro" id="IPR050180">
    <property type="entry name" value="RNR_Ribonuclease"/>
</dbReference>
<dbReference type="NCBIfam" id="TIGR02063">
    <property type="entry name" value="RNase_R"/>
    <property type="match status" value="1"/>
</dbReference>
<dbReference type="FunFam" id="2.40.50.140:FF:000219">
    <property type="entry name" value="Ribonuclease R"/>
    <property type="match status" value="1"/>
</dbReference>
<sequence length="710" mass="82696">MSLIKEKILAFMREEAYKPMTAEELALIFDIDKNEWQKFYKILDEMEKDGQIIKTRKERYGIPERMNLVVGRLQGHSKGYGFVIPDKEGEPDIFIPAEGINGAMHNDRVIARITRAAIKDKKIEGEIIRILERANKRIVGRFEKSQNFGFVVPDDKRIYQDIFISKSNMGKAKDGQKVVVEVTKWPEKRRNPEGKIIEVLGSPNTPGVDILSVIKKYNLPEEFPAEVEEYANAIPDEIPEDEIKRRRDLRDKKIVTIDGEDAKDLDDAVSIEKLPDGKYKLGVHIADVTYYVKERSPLDKEAFKRGTSVYLVDRVIPMLPKKLSNGLCSLNPKVDRLTLSCEMIIDQNGKVVSHEIFESVIKTCERMTYTDVTKILRDKDPELMKRYDYLLEDFKLMEELCMILYKKRMQRGALDFDFEECKIVLDEKGKPIEIKPYEREIANRIIEEFMLVCNETIAEHMYWVGVPFVYRIHEDPDEEKLLNFSEFIHNLGYVLRVTKEIHPKVLQDILEQVKGKDEEVVVSTLLLRSLKQARYSPECIGHFGLAAKYYCHFTSPIRRYPDLIIHRIIKEHLKGKIDQKREQKLKRLVEEAAKQSSDMERVAQEAERETDDIKKVEYMMERIGQVYPGIISSVTSFGMFVELENTIEGLVHISNLTDDYYIYDDKHHCLIGERTKKKYRLGDKVVIKVVKADLETRTIDFVIADEYEEE</sequence>
<dbReference type="InterPro" id="IPR004476">
    <property type="entry name" value="RNase_II/RNase_R"/>
</dbReference>
<keyword evidence="4 8" id="KW-0540">Nuclease</keyword>
<dbReference type="Pfam" id="PF08206">
    <property type="entry name" value="OB_RNB"/>
    <property type="match status" value="1"/>
</dbReference>
<dbReference type="HAMAP" id="MF_01895">
    <property type="entry name" value="RNase_R"/>
    <property type="match status" value="1"/>
</dbReference>
<dbReference type="FunFam" id="2.40.50.140:FF:000213">
    <property type="entry name" value="Ribonuclease R"/>
    <property type="match status" value="1"/>
</dbReference>
<dbReference type="PROSITE" id="PS50126">
    <property type="entry name" value="S1"/>
    <property type="match status" value="1"/>
</dbReference>
<dbReference type="InterPro" id="IPR003029">
    <property type="entry name" value="S1_domain"/>
</dbReference>
<dbReference type="Pfam" id="PF17876">
    <property type="entry name" value="CSD2"/>
    <property type="match status" value="1"/>
</dbReference>
<dbReference type="InterPro" id="IPR001900">
    <property type="entry name" value="RNase_II/R"/>
</dbReference>
<dbReference type="SMART" id="SM00316">
    <property type="entry name" value="S1"/>
    <property type="match status" value="1"/>
</dbReference>
<name>R7RR29_9CLOT</name>